<evidence type="ECO:0000256" key="1">
    <source>
        <dbReference type="SAM" id="Coils"/>
    </source>
</evidence>
<dbReference type="AlphaFoldDB" id="A0A077ZWH6"/>
<evidence type="ECO:0000313" key="4">
    <source>
        <dbReference type="Proteomes" id="UP000039865"/>
    </source>
</evidence>
<feature type="transmembrane region" description="Helical" evidence="2">
    <location>
        <begin position="46"/>
        <end position="65"/>
    </location>
</feature>
<keyword evidence="2" id="KW-1133">Transmembrane helix</keyword>
<feature type="coiled-coil region" evidence="1">
    <location>
        <begin position="183"/>
        <end position="210"/>
    </location>
</feature>
<dbReference type="Proteomes" id="UP000039865">
    <property type="component" value="Unassembled WGS sequence"/>
</dbReference>
<keyword evidence="2" id="KW-0472">Membrane</keyword>
<evidence type="ECO:0000256" key="2">
    <source>
        <dbReference type="SAM" id="Phobius"/>
    </source>
</evidence>
<evidence type="ECO:0000313" key="3">
    <source>
        <dbReference type="EMBL" id="CDW73620.1"/>
    </source>
</evidence>
<gene>
    <name evidence="3" type="primary">Contig9219.g9864</name>
    <name evidence="3" type="ORF">STYLEM_2603</name>
</gene>
<feature type="transmembrane region" description="Helical" evidence="2">
    <location>
        <begin position="12"/>
        <end position="34"/>
    </location>
</feature>
<proteinExistence type="predicted"/>
<sequence>MLFMISLVFEIYHATFHAFFLIFIIQFGLIFTVLFKAAPIEEYEGVSAFGYYLMIFRIAAGDFATDNYKDQSQYLVILTWIVWVIAVIALNVVFMNFIIAVISESYEKVMQKIVAESYKVKVHMIKEREQFFTNQNQIKEAYFPQYLVLRRPHLGEWQGFIKDLKSTMKTTVAKSRNDIIQSLAANQQQIQILKNDLNSFEKRIDSKTQANHDELKSQMAQLHKLMTEKFGGI</sequence>
<protein>
    <recommendedName>
        <fullName evidence="5">Ion transport domain-containing protein</fullName>
    </recommendedName>
</protein>
<keyword evidence="2" id="KW-0812">Transmembrane</keyword>
<feature type="transmembrane region" description="Helical" evidence="2">
    <location>
        <begin position="77"/>
        <end position="102"/>
    </location>
</feature>
<keyword evidence="4" id="KW-1185">Reference proteome</keyword>
<organism evidence="3 4">
    <name type="scientific">Stylonychia lemnae</name>
    <name type="common">Ciliate</name>
    <dbReference type="NCBI Taxonomy" id="5949"/>
    <lineage>
        <taxon>Eukaryota</taxon>
        <taxon>Sar</taxon>
        <taxon>Alveolata</taxon>
        <taxon>Ciliophora</taxon>
        <taxon>Intramacronucleata</taxon>
        <taxon>Spirotrichea</taxon>
        <taxon>Stichotrichia</taxon>
        <taxon>Sporadotrichida</taxon>
        <taxon>Oxytrichidae</taxon>
        <taxon>Stylonychinae</taxon>
        <taxon>Stylonychia</taxon>
    </lineage>
</organism>
<name>A0A077ZWH6_STYLE</name>
<dbReference type="InParanoid" id="A0A077ZWH6"/>
<dbReference type="OrthoDB" id="6108356at2759"/>
<keyword evidence="1" id="KW-0175">Coiled coil</keyword>
<reference evidence="3 4" key="1">
    <citation type="submission" date="2014-06" db="EMBL/GenBank/DDBJ databases">
        <authorList>
            <person name="Swart Estienne"/>
        </authorList>
    </citation>
    <scope>NUCLEOTIDE SEQUENCE [LARGE SCALE GENOMIC DNA]</scope>
    <source>
        <strain evidence="3 4">130c</strain>
    </source>
</reference>
<evidence type="ECO:0008006" key="5">
    <source>
        <dbReference type="Google" id="ProtNLM"/>
    </source>
</evidence>
<dbReference type="EMBL" id="CCKQ01002518">
    <property type="protein sequence ID" value="CDW73620.1"/>
    <property type="molecule type" value="Genomic_DNA"/>
</dbReference>
<accession>A0A077ZWH6</accession>